<dbReference type="PANTHER" id="PTHR37292">
    <property type="entry name" value="VNG6097C"/>
    <property type="match status" value="1"/>
</dbReference>
<dbReference type="Pfam" id="PF03235">
    <property type="entry name" value="GmrSD_N"/>
    <property type="match status" value="1"/>
</dbReference>
<evidence type="ECO:0000259" key="1">
    <source>
        <dbReference type="Pfam" id="PF03235"/>
    </source>
</evidence>
<dbReference type="KEGG" id="cex:CSE_04630"/>
<dbReference type="OrthoDB" id="9798761at2"/>
<dbReference type="RefSeq" id="WP_014452995.1">
    <property type="nucleotide sequence ID" value="NC_017096.1"/>
</dbReference>
<protein>
    <recommendedName>
        <fullName evidence="1">GmrSD restriction endonucleases N-terminal domain-containing protein</fullName>
    </recommendedName>
</protein>
<evidence type="ECO:0000313" key="3">
    <source>
        <dbReference type="Proteomes" id="UP000004793"/>
    </source>
</evidence>
<sequence>MIIQKFSVNNHPIQTVLSWVLSNEIAVPEIQRPFVWDAIQVRDLIDSLYRGYPIGYLITWQNPNVKLKDGSTSKGKKILIDGQQRVTALMAALLGREVLDKDYRKRRIIIAFNPIEQRFEVSNPAIQKDKQWIPDISMVFSPEFKTLEKLKEYCANNQDAKEDDILNAFDSLKSIQNIPIGLIELNSELDINEVTEIFIRINSSGVVLSQADFAMSKIAVDEKHSGNNLRKAIDYFCHLAVTPEFYSQIKESDTEFVNTEYFSKMTWLKDDRDDLYDPSYTDMLRTSFTYKFKRGKLEDLVALLSGRDFETRQYKEEIVETSFLTLKEGIMNFMNENNFKKFTMIIRSAGFIDSSMIRSQTALDFAYALYLLLKEKGINQSVVESYVRKWFVLSVLTSRYSSSPESAFDYDIKRIDSDPINYMDNVLRAELSDNYFEFALPQQMDTSIGSSPTFNVFLAAQVKMNDKGFLSKDITVKDLISIKGDVHHIYPRNYLRKLGYNRGMYNQIANYVMAQSEINISIGDNEPKKYFAELKEQCNGGKLKYGGITDFEMLKENLKMNCIPIELLDTEMRYEDFLNERRKLMSNKIREYFKTL</sequence>
<evidence type="ECO:0000313" key="2">
    <source>
        <dbReference type="EMBL" id="BAL80589.1"/>
    </source>
</evidence>
<dbReference type="AlphaFoldDB" id="A0A7U6GDW2"/>
<dbReference type="Proteomes" id="UP000004793">
    <property type="component" value="Chromosome"/>
</dbReference>
<reference evidence="2 3" key="1">
    <citation type="submission" date="2011-01" db="EMBL/GenBank/DDBJ databases">
        <title>Whole genome sequence of Caldisericum exile AZM16c01.</title>
        <authorList>
            <person name="Narita-Yamada S."/>
            <person name="Kawakoshi A."/>
            <person name="Nakamura S."/>
            <person name="Sasagawa M."/>
            <person name="Fukada J."/>
            <person name="Sekine M."/>
            <person name="Kato Y."/>
            <person name="Fukai R."/>
            <person name="Sasaki K."/>
            <person name="Hanamaki A."/>
            <person name="Narita H."/>
            <person name="Konno Y."/>
            <person name="Mori K."/>
            <person name="Yamazaki S."/>
            <person name="Suzuki K."/>
            <person name="Fujita N."/>
        </authorList>
    </citation>
    <scope>NUCLEOTIDE SEQUENCE [LARGE SCALE GENOMIC DNA]</scope>
    <source>
        <strain evidence="3">DSM 21853 / NBRC 104410 / AZM16c01</strain>
    </source>
</reference>
<dbReference type="InterPro" id="IPR004919">
    <property type="entry name" value="GmrSD_N"/>
</dbReference>
<organism evidence="2 3">
    <name type="scientific">Caldisericum exile (strain DSM 21853 / NBRC 104410 / AZM16c01)</name>
    <dbReference type="NCBI Taxonomy" id="511051"/>
    <lineage>
        <taxon>Bacteria</taxon>
        <taxon>Pseudomonadati</taxon>
        <taxon>Caldisericota/Cryosericota group</taxon>
        <taxon>Caldisericota</taxon>
        <taxon>Caldisericia</taxon>
        <taxon>Caldisericales</taxon>
        <taxon>Caldisericaceae</taxon>
        <taxon>Caldisericum</taxon>
    </lineage>
</organism>
<keyword evidence="3" id="KW-1185">Reference proteome</keyword>
<dbReference type="EMBL" id="AP012051">
    <property type="protein sequence ID" value="BAL80589.1"/>
    <property type="molecule type" value="Genomic_DNA"/>
</dbReference>
<accession>A0A7U6GDW2</accession>
<gene>
    <name evidence="2" type="ordered locus">CSE_04630</name>
</gene>
<feature type="domain" description="GmrSD restriction endonucleases N-terminal" evidence="1">
    <location>
        <begin position="25"/>
        <end position="217"/>
    </location>
</feature>
<dbReference type="PANTHER" id="PTHR37292:SF2">
    <property type="entry name" value="DUF262 DOMAIN-CONTAINING PROTEIN"/>
    <property type="match status" value="1"/>
</dbReference>
<name>A0A7U6GDW2_CALEA</name>
<proteinExistence type="predicted"/>